<sequence>MNKIESSDSMFNKMILIANLYYKEKLSQQEIAKKLNISRPWVSKLLARAEESGIVKIEVMTPFTENAALESALMHKYYIKHVGVIKSDNTTRDDLALAAANYFISELRPEDIVGVGWGTSVSRLISATESLCFPKVKVVPLAGSFGNTMDLFPNLSSIRLAKTINGVAEVIHAPAVCSSPKEYEALMNNDQTQKLLYMGEHADILLLGMGTFEVSSQPQFGIFTPGDITELKAKQVMGDIALQYLDVNGNPIDTDFTRRLIRANIFKASANARTSIGIAEGAYKKDIIHAVLSLKLVNALFTDEETALALLGI</sequence>
<dbReference type="Pfam" id="PF13384">
    <property type="entry name" value="HTH_23"/>
    <property type="match status" value="1"/>
</dbReference>
<keyword evidence="3" id="KW-0238">DNA-binding</keyword>
<name>A0A4V1GM62_EUBML</name>
<dbReference type="PANTHER" id="PTHR34294:SF1">
    <property type="entry name" value="TRANSCRIPTIONAL REGULATOR LSRR"/>
    <property type="match status" value="1"/>
</dbReference>
<evidence type="ECO:0000256" key="4">
    <source>
        <dbReference type="ARBA" id="ARBA00023163"/>
    </source>
</evidence>
<dbReference type="EMBL" id="CP029487">
    <property type="protein sequence ID" value="QCT72176.1"/>
    <property type="molecule type" value="Genomic_DNA"/>
</dbReference>
<dbReference type="Gene3D" id="1.10.10.60">
    <property type="entry name" value="Homeodomain-like"/>
    <property type="match status" value="1"/>
</dbReference>
<keyword evidence="7" id="KW-1185">Reference proteome</keyword>
<protein>
    <recommendedName>
        <fullName evidence="5">Sugar-binding domain-containing protein</fullName>
    </recommendedName>
</protein>
<dbReference type="RefSeq" id="WP_074616439.1">
    <property type="nucleotide sequence ID" value="NZ_CABJDW020000006.1"/>
</dbReference>
<accession>A0A4V1GM62</accession>
<proteinExistence type="inferred from homology"/>
<reference evidence="6 7" key="1">
    <citation type="submission" date="2018-05" db="EMBL/GenBank/DDBJ databases">
        <title>Genome comparison of Eubacterium sp.</title>
        <authorList>
            <person name="Feng Y."/>
            <person name="Sanchez-Andrea I."/>
            <person name="Stams A.J.M."/>
            <person name="De Vos W.M."/>
        </authorList>
    </citation>
    <scope>NUCLEOTIDE SEQUENCE [LARGE SCALE GENOMIC DNA]</scope>
    <source>
        <strain evidence="6 7">YI</strain>
    </source>
</reference>
<dbReference type="PANTHER" id="PTHR34294">
    <property type="entry name" value="TRANSCRIPTIONAL REGULATOR-RELATED"/>
    <property type="match status" value="1"/>
</dbReference>
<dbReference type="Gene3D" id="3.40.50.1360">
    <property type="match status" value="1"/>
</dbReference>
<dbReference type="InterPro" id="IPR007324">
    <property type="entry name" value="Sugar-bd_dom_put"/>
</dbReference>
<dbReference type="InterPro" id="IPR051054">
    <property type="entry name" value="SorC_transcr_regulators"/>
</dbReference>
<comment type="similarity">
    <text evidence="1">Belongs to the SorC transcriptional regulatory family.</text>
</comment>
<organism evidence="6 7">
    <name type="scientific">Eubacterium maltosivorans</name>
    <dbReference type="NCBI Taxonomy" id="2041044"/>
    <lineage>
        <taxon>Bacteria</taxon>
        <taxon>Bacillati</taxon>
        <taxon>Bacillota</taxon>
        <taxon>Clostridia</taxon>
        <taxon>Eubacteriales</taxon>
        <taxon>Eubacteriaceae</taxon>
        <taxon>Eubacterium</taxon>
    </lineage>
</organism>
<dbReference type="AlphaFoldDB" id="A0A4V1GM62"/>
<evidence type="ECO:0000313" key="7">
    <source>
        <dbReference type="Proteomes" id="UP000218387"/>
    </source>
</evidence>
<feature type="domain" description="Sugar-binding" evidence="5">
    <location>
        <begin position="62"/>
        <end position="311"/>
    </location>
</feature>
<dbReference type="GO" id="GO:0030246">
    <property type="term" value="F:carbohydrate binding"/>
    <property type="evidence" value="ECO:0007669"/>
    <property type="project" value="InterPro"/>
</dbReference>
<dbReference type="Pfam" id="PF04198">
    <property type="entry name" value="Sugar-bind"/>
    <property type="match status" value="1"/>
</dbReference>
<evidence type="ECO:0000256" key="3">
    <source>
        <dbReference type="ARBA" id="ARBA00023125"/>
    </source>
</evidence>
<dbReference type="SUPFAM" id="SSF88659">
    <property type="entry name" value="Sigma3 and sigma4 domains of RNA polymerase sigma factors"/>
    <property type="match status" value="1"/>
</dbReference>
<dbReference type="GO" id="GO:0003677">
    <property type="term" value="F:DNA binding"/>
    <property type="evidence" value="ECO:0007669"/>
    <property type="project" value="UniProtKB-KW"/>
</dbReference>
<dbReference type="Proteomes" id="UP000218387">
    <property type="component" value="Chromosome"/>
</dbReference>
<gene>
    <name evidence="6" type="ORF">CPZ25_012865</name>
</gene>
<dbReference type="InterPro" id="IPR013324">
    <property type="entry name" value="RNA_pol_sigma_r3/r4-like"/>
</dbReference>
<dbReference type="InterPro" id="IPR037171">
    <property type="entry name" value="NagB/RpiA_transferase-like"/>
</dbReference>
<keyword evidence="2" id="KW-0805">Transcription regulation</keyword>
<keyword evidence="4" id="KW-0804">Transcription</keyword>
<dbReference type="KEGG" id="emt:CPZ25_012865"/>
<evidence type="ECO:0000313" key="6">
    <source>
        <dbReference type="EMBL" id="QCT72176.1"/>
    </source>
</evidence>
<evidence type="ECO:0000259" key="5">
    <source>
        <dbReference type="Pfam" id="PF04198"/>
    </source>
</evidence>
<evidence type="ECO:0000256" key="1">
    <source>
        <dbReference type="ARBA" id="ARBA00010466"/>
    </source>
</evidence>
<dbReference type="SUPFAM" id="SSF100950">
    <property type="entry name" value="NagB/RpiA/CoA transferase-like"/>
    <property type="match status" value="1"/>
</dbReference>
<evidence type="ECO:0000256" key="2">
    <source>
        <dbReference type="ARBA" id="ARBA00023015"/>
    </source>
</evidence>